<dbReference type="Proteomes" id="UP000012081">
    <property type="component" value="Unassembled WGS sequence"/>
</dbReference>
<proteinExistence type="inferred from homology"/>
<organism evidence="10 11">
    <name type="scientific">Brevibacillus borstelensis AK1</name>
    <dbReference type="NCBI Taxonomy" id="1300222"/>
    <lineage>
        <taxon>Bacteria</taxon>
        <taxon>Bacillati</taxon>
        <taxon>Bacillota</taxon>
        <taxon>Bacilli</taxon>
        <taxon>Bacillales</taxon>
        <taxon>Paenibacillaceae</taxon>
        <taxon>Brevibacillus</taxon>
    </lineage>
</organism>
<evidence type="ECO:0000313" key="11">
    <source>
        <dbReference type="Proteomes" id="UP000012081"/>
    </source>
</evidence>
<dbReference type="InterPro" id="IPR038501">
    <property type="entry name" value="Spore_GerAC_C_sf"/>
</dbReference>
<accession>M8D9K0</accession>
<evidence type="ECO:0000256" key="6">
    <source>
        <dbReference type="ARBA" id="ARBA00023139"/>
    </source>
</evidence>
<evidence type="ECO:0000256" key="1">
    <source>
        <dbReference type="ARBA" id="ARBA00004635"/>
    </source>
</evidence>
<dbReference type="NCBIfam" id="TIGR02887">
    <property type="entry name" value="spore_ger_x_C"/>
    <property type="match status" value="1"/>
</dbReference>
<dbReference type="InterPro" id="IPR057336">
    <property type="entry name" value="GerAC_N"/>
</dbReference>
<gene>
    <name evidence="10" type="ORF">I532_09227</name>
</gene>
<dbReference type="Gene3D" id="6.20.190.10">
    <property type="entry name" value="Nutrient germinant receptor protein C, domain 1"/>
    <property type="match status" value="1"/>
</dbReference>
<dbReference type="PANTHER" id="PTHR35789">
    <property type="entry name" value="SPORE GERMINATION PROTEIN B3"/>
    <property type="match status" value="1"/>
</dbReference>
<feature type="domain" description="Spore germination GerAC-like C-terminal" evidence="8">
    <location>
        <begin position="210"/>
        <end position="382"/>
    </location>
</feature>
<dbReference type="OrthoDB" id="2370124at2"/>
<evidence type="ECO:0000259" key="9">
    <source>
        <dbReference type="Pfam" id="PF25198"/>
    </source>
</evidence>
<keyword evidence="11" id="KW-1185">Reference proteome</keyword>
<evidence type="ECO:0000256" key="5">
    <source>
        <dbReference type="ARBA" id="ARBA00023136"/>
    </source>
</evidence>
<comment type="caution">
    <text evidence="10">The sequence shown here is derived from an EMBL/GenBank/DDBJ whole genome shotgun (WGS) entry which is preliminary data.</text>
</comment>
<dbReference type="AlphaFoldDB" id="M8D9K0"/>
<dbReference type="PROSITE" id="PS51257">
    <property type="entry name" value="PROKAR_LIPOPROTEIN"/>
    <property type="match status" value="1"/>
</dbReference>
<name>M8D9K0_9BACL</name>
<evidence type="ECO:0000256" key="4">
    <source>
        <dbReference type="ARBA" id="ARBA00022729"/>
    </source>
</evidence>
<sequence>MGKAWASLCCLLLFMTLLTGCWDRRELEERTSVIALGIDLVEGRQNLYKLTVQIPIPIKIAGSSGQGGGGNKDAVKIMSVTGKTVTDAVNNLQQRLNQRIFLGHTRVLAISEDVARRGMDDIIDSFRRDPQIRRLMWPVVVQGRAADLLEMKPGLIQIPVVFLMDLIENGTKMGTIPDQTMGEYLIQTSNETLQPMLNYVQAYKDDVKWKGVAVFRDQKMVGSLNDIHTWALLQLRDEKRGGDVIVPLPGKGGGYISFRPHFVRTKLEMKGSHATGQDNHSGHGVAYLCEIQGDIIEMTKNVEGSPEEVIVMLQKLIKKEMEKRARKMLDILQKQYNSDILKLGLAMRGHHYADYWRKHDWFKDFKQFPIEVKYTIKLRRLGMEMH</sequence>
<evidence type="ECO:0000313" key="10">
    <source>
        <dbReference type="EMBL" id="EMT52949.1"/>
    </source>
</evidence>
<reference evidence="10 11" key="1">
    <citation type="submission" date="2013-03" db="EMBL/GenBank/DDBJ databases">
        <title>Assembly of a new bacterial strain Brevibacillus borstelensis AK1.</title>
        <authorList>
            <person name="Rajan I."/>
            <person name="PoliReddy D."/>
            <person name="Sugumar T."/>
            <person name="Rathinam K."/>
            <person name="Alqarawi S."/>
            <person name="Khalil A.B."/>
            <person name="Sivakumar N."/>
        </authorList>
    </citation>
    <scope>NUCLEOTIDE SEQUENCE [LARGE SCALE GENOMIC DNA]</scope>
    <source>
        <strain evidence="10 11">AK1</strain>
    </source>
</reference>
<keyword evidence="3" id="KW-0309">Germination</keyword>
<keyword evidence="6" id="KW-0564">Palmitate</keyword>
<evidence type="ECO:0000256" key="2">
    <source>
        <dbReference type="ARBA" id="ARBA00007886"/>
    </source>
</evidence>
<dbReference type="EMBL" id="APBN01000003">
    <property type="protein sequence ID" value="EMT52949.1"/>
    <property type="molecule type" value="Genomic_DNA"/>
</dbReference>
<dbReference type="InterPro" id="IPR008844">
    <property type="entry name" value="Spore_GerAC-like"/>
</dbReference>
<dbReference type="PANTHER" id="PTHR35789:SF1">
    <property type="entry name" value="SPORE GERMINATION PROTEIN B3"/>
    <property type="match status" value="1"/>
</dbReference>
<comment type="similarity">
    <text evidence="2">Belongs to the GerABKC lipoprotein family.</text>
</comment>
<evidence type="ECO:0000256" key="3">
    <source>
        <dbReference type="ARBA" id="ARBA00022544"/>
    </source>
</evidence>
<evidence type="ECO:0000259" key="8">
    <source>
        <dbReference type="Pfam" id="PF05504"/>
    </source>
</evidence>
<keyword evidence="5" id="KW-0472">Membrane</keyword>
<dbReference type="STRING" id="1300222.I532_09227"/>
<dbReference type="InterPro" id="IPR046953">
    <property type="entry name" value="Spore_GerAC-like_C"/>
</dbReference>
<evidence type="ECO:0000256" key="7">
    <source>
        <dbReference type="ARBA" id="ARBA00023288"/>
    </source>
</evidence>
<dbReference type="Pfam" id="PF05504">
    <property type="entry name" value="Spore_GerAC"/>
    <property type="match status" value="1"/>
</dbReference>
<keyword evidence="4" id="KW-0732">Signal</keyword>
<keyword evidence="7" id="KW-0449">Lipoprotein</keyword>
<protein>
    <submittedName>
        <fullName evidence="10">Spore germination protein</fullName>
    </submittedName>
</protein>
<dbReference type="Pfam" id="PF25198">
    <property type="entry name" value="Spore_GerAC_N"/>
    <property type="match status" value="1"/>
</dbReference>
<dbReference type="GO" id="GO:0009847">
    <property type="term" value="P:spore germination"/>
    <property type="evidence" value="ECO:0007669"/>
    <property type="project" value="InterPro"/>
</dbReference>
<dbReference type="Gene3D" id="3.30.300.210">
    <property type="entry name" value="Nutrient germinant receptor protein C, domain 3"/>
    <property type="match status" value="1"/>
</dbReference>
<dbReference type="PATRIC" id="fig|1300222.3.peg.1903"/>
<comment type="subcellular location">
    <subcellularLocation>
        <location evidence="1">Membrane</location>
        <topology evidence="1">Lipid-anchor</topology>
    </subcellularLocation>
</comment>
<dbReference type="RefSeq" id="WP_003387796.1">
    <property type="nucleotide sequence ID" value="NZ_APBN01000003.1"/>
</dbReference>
<dbReference type="GO" id="GO:0016020">
    <property type="term" value="C:membrane"/>
    <property type="evidence" value="ECO:0007669"/>
    <property type="project" value="UniProtKB-SubCell"/>
</dbReference>
<feature type="domain" description="Spore germination protein N-terminal" evidence="9">
    <location>
        <begin position="23"/>
        <end position="201"/>
    </location>
</feature>